<reference evidence="1 4" key="2">
    <citation type="submission" date="2020-08" db="EMBL/GenBank/DDBJ databases">
        <title>Sequencing the genomes of 1000 actinobacteria strains.</title>
        <authorList>
            <person name="Klenk H.-P."/>
        </authorList>
    </citation>
    <scope>NUCLEOTIDE SEQUENCE [LARGE SCALE GENOMIC DNA]</scope>
    <source>
        <strain evidence="1 4">DSM 15626</strain>
    </source>
</reference>
<reference evidence="2 3" key="1">
    <citation type="submission" date="2020-05" db="EMBL/GenBank/DDBJ databases">
        <title>Genome sequence of Kribbella sandramycini ATCC 39419.</title>
        <authorList>
            <person name="Maclea K.S."/>
            <person name="Fair J.L."/>
        </authorList>
    </citation>
    <scope>NUCLEOTIDE SEQUENCE [LARGE SCALE GENOMIC DNA]</scope>
    <source>
        <strain evidence="2 3">ATCC 39419</strain>
    </source>
</reference>
<dbReference type="RefSeq" id="WP_171679194.1">
    <property type="nucleotide sequence ID" value="NZ_BAAAGT010000022.1"/>
</dbReference>
<gene>
    <name evidence="1" type="ORF">HNR71_000076</name>
    <name evidence="2" type="ORF">HPO96_37195</name>
</gene>
<evidence type="ECO:0000313" key="3">
    <source>
        <dbReference type="Proteomes" id="UP000534306"/>
    </source>
</evidence>
<accession>A0A7Y4L9T0</accession>
<protein>
    <submittedName>
        <fullName evidence="2">Uncharacterized protein</fullName>
    </submittedName>
</protein>
<comment type="caution">
    <text evidence="2">The sequence shown here is derived from an EMBL/GenBank/DDBJ whole genome shotgun (WGS) entry which is preliminary data.</text>
</comment>
<dbReference type="Proteomes" id="UP000534306">
    <property type="component" value="Unassembled WGS sequence"/>
</dbReference>
<dbReference type="AlphaFoldDB" id="A0A7Y4L9T0"/>
<dbReference type="EMBL" id="JABJRC010000018">
    <property type="protein sequence ID" value="NOL45897.1"/>
    <property type="molecule type" value="Genomic_DNA"/>
</dbReference>
<sequence>MPKRKSLKEQRAELNAAIGSFKRVPNTGIFRSELYPGYAVGEYLGRQPYAVYRDGRDGLTTDTAYTFEGAVAIVVNLSAKGQ</sequence>
<proteinExistence type="predicted"/>
<evidence type="ECO:0000313" key="2">
    <source>
        <dbReference type="EMBL" id="NOL45897.1"/>
    </source>
</evidence>
<keyword evidence="3" id="KW-1185">Reference proteome</keyword>
<dbReference type="EMBL" id="JACHKF010000001">
    <property type="protein sequence ID" value="MBB6564439.1"/>
    <property type="molecule type" value="Genomic_DNA"/>
</dbReference>
<name>A0A7Y4L9T0_9ACTN</name>
<organism evidence="2 3">
    <name type="scientific">Kribbella sandramycini</name>
    <dbReference type="NCBI Taxonomy" id="60450"/>
    <lineage>
        <taxon>Bacteria</taxon>
        <taxon>Bacillati</taxon>
        <taxon>Actinomycetota</taxon>
        <taxon>Actinomycetes</taxon>
        <taxon>Propionibacteriales</taxon>
        <taxon>Kribbellaceae</taxon>
        <taxon>Kribbella</taxon>
    </lineage>
</organism>
<evidence type="ECO:0000313" key="4">
    <source>
        <dbReference type="Proteomes" id="UP000553957"/>
    </source>
</evidence>
<evidence type="ECO:0000313" key="1">
    <source>
        <dbReference type="EMBL" id="MBB6564439.1"/>
    </source>
</evidence>
<dbReference type="Proteomes" id="UP000553957">
    <property type="component" value="Unassembled WGS sequence"/>
</dbReference>